<comment type="catalytic activity">
    <reaction evidence="7">
        <text>Couples ATP hydrolysis with the unwinding of duplex DNA by translocating in the 3'-5' direction.</text>
        <dbReference type="EC" id="5.6.2.4"/>
    </reaction>
</comment>
<dbReference type="Pfam" id="PF13361">
    <property type="entry name" value="UvrD_C"/>
    <property type="match status" value="1"/>
</dbReference>
<comment type="catalytic activity">
    <reaction evidence="9">
        <text>ATP + H2O = ADP + phosphate + H(+)</text>
        <dbReference type="Rhea" id="RHEA:13065"/>
        <dbReference type="ChEBI" id="CHEBI:15377"/>
        <dbReference type="ChEBI" id="CHEBI:15378"/>
        <dbReference type="ChEBI" id="CHEBI:30616"/>
        <dbReference type="ChEBI" id="CHEBI:43474"/>
        <dbReference type="ChEBI" id="CHEBI:456216"/>
        <dbReference type="EC" id="5.6.2.4"/>
    </reaction>
</comment>
<comment type="similarity">
    <text evidence="1">Belongs to the helicase family. UvrD subfamily.</text>
</comment>
<dbReference type="InterPro" id="IPR014016">
    <property type="entry name" value="UvrD-like_ATP-bd"/>
</dbReference>
<dbReference type="InterPro" id="IPR014017">
    <property type="entry name" value="DNA_helicase_UvrD-like_C"/>
</dbReference>
<keyword evidence="6" id="KW-0413">Isomerase</keyword>
<keyword evidence="2 10" id="KW-0547">Nucleotide-binding</keyword>
<feature type="domain" description="UvrD-like helicase C-terminal" evidence="12">
    <location>
        <begin position="279"/>
        <end position="550"/>
    </location>
</feature>
<evidence type="ECO:0000256" key="7">
    <source>
        <dbReference type="ARBA" id="ARBA00034617"/>
    </source>
</evidence>
<keyword evidence="14" id="KW-1185">Reference proteome</keyword>
<dbReference type="GO" id="GO:0005524">
    <property type="term" value="F:ATP binding"/>
    <property type="evidence" value="ECO:0007669"/>
    <property type="project" value="UniProtKB-UniRule"/>
</dbReference>
<dbReference type="GO" id="GO:0000725">
    <property type="term" value="P:recombinational repair"/>
    <property type="evidence" value="ECO:0007669"/>
    <property type="project" value="TreeGrafter"/>
</dbReference>
<evidence type="ECO:0000256" key="8">
    <source>
        <dbReference type="ARBA" id="ARBA00034808"/>
    </source>
</evidence>
<dbReference type="CDD" id="cd17932">
    <property type="entry name" value="DEXQc_UvrD"/>
    <property type="match status" value="1"/>
</dbReference>
<evidence type="ECO:0000256" key="5">
    <source>
        <dbReference type="ARBA" id="ARBA00022840"/>
    </source>
</evidence>
<evidence type="ECO:0000256" key="9">
    <source>
        <dbReference type="ARBA" id="ARBA00048988"/>
    </source>
</evidence>
<feature type="domain" description="UvrD-like helicase ATP-binding" evidence="11">
    <location>
        <begin position="1"/>
        <end position="278"/>
    </location>
</feature>
<keyword evidence="5 10" id="KW-0067">ATP-binding</keyword>
<dbReference type="PROSITE" id="PS51198">
    <property type="entry name" value="UVRD_HELICASE_ATP_BIND"/>
    <property type="match status" value="1"/>
</dbReference>
<dbReference type="EMBL" id="RQHW01000047">
    <property type="protein sequence ID" value="TGN18814.1"/>
    <property type="molecule type" value="Genomic_DNA"/>
</dbReference>
<dbReference type="Gene3D" id="1.10.10.160">
    <property type="match status" value="1"/>
</dbReference>
<dbReference type="PANTHER" id="PTHR11070">
    <property type="entry name" value="UVRD / RECB / PCRA DNA HELICASE FAMILY MEMBER"/>
    <property type="match status" value="1"/>
</dbReference>
<comment type="caution">
    <text evidence="13">The sequence shown here is derived from an EMBL/GenBank/DDBJ whole genome shotgun (WGS) entry which is preliminary data.</text>
</comment>
<evidence type="ECO:0000256" key="10">
    <source>
        <dbReference type="PROSITE-ProRule" id="PRU00560"/>
    </source>
</evidence>
<evidence type="ECO:0000256" key="4">
    <source>
        <dbReference type="ARBA" id="ARBA00022806"/>
    </source>
</evidence>
<evidence type="ECO:0000256" key="3">
    <source>
        <dbReference type="ARBA" id="ARBA00022801"/>
    </source>
</evidence>
<organism evidence="13 14">
    <name type="scientific">Leptospira idonii</name>
    <dbReference type="NCBI Taxonomy" id="1193500"/>
    <lineage>
        <taxon>Bacteria</taxon>
        <taxon>Pseudomonadati</taxon>
        <taxon>Spirochaetota</taxon>
        <taxon>Spirochaetia</taxon>
        <taxon>Leptospirales</taxon>
        <taxon>Leptospiraceae</taxon>
        <taxon>Leptospira</taxon>
    </lineage>
</organism>
<evidence type="ECO:0000259" key="11">
    <source>
        <dbReference type="PROSITE" id="PS51198"/>
    </source>
</evidence>
<keyword evidence="3 10" id="KW-0378">Hydrolase</keyword>
<dbReference type="PROSITE" id="PS51217">
    <property type="entry name" value="UVRD_HELICASE_CTER"/>
    <property type="match status" value="1"/>
</dbReference>
<evidence type="ECO:0000256" key="1">
    <source>
        <dbReference type="ARBA" id="ARBA00009922"/>
    </source>
</evidence>
<keyword evidence="4 10" id="KW-0347">Helicase</keyword>
<dbReference type="SUPFAM" id="SSF52540">
    <property type="entry name" value="P-loop containing nucleoside triphosphate hydrolases"/>
    <property type="match status" value="1"/>
</dbReference>
<dbReference type="EC" id="5.6.2.4" evidence="8"/>
<dbReference type="Proteomes" id="UP000298058">
    <property type="component" value="Unassembled WGS sequence"/>
</dbReference>
<dbReference type="InterPro" id="IPR000212">
    <property type="entry name" value="DNA_helicase_UvrD/REP"/>
</dbReference>
<protein>
    <recommendedName>
        <fullName evidence="8">DNA 3'-5' helicase</fullName>
        <ecNumber evidence="8">5.6.2.4</ecNumber>
    </recommendedName>
</protein>
<gene>
    <name evidence="13" type="ORF">EHS15_14530</name>
</gene>
<proteinExistence type="inferred from homology"/>
<dbReference type="Gene3D" id="1.10.486.10">
    <property type="entry name" value="PCRA, domain 4"/>
    <property type="match status" value="1"/>
</dbReference>
<dbReference type="GO" id="GO:0043138">
    <property type="term" value="F:3'-5' DNA helicase activity"/>
    <property type="evidence" value="ECO:0007669"/>
    <property type="project" value="UniProtKB-EC"/>
</dbReference>
<feature type="binding site" evidence="10">
    <location>
        <begin position="15"/>
        <end position="22"/>
    </location>
    <ligand>
        <name>ATP</name>
        <dbReference type="ChEBI" id="CHEBI:30616"/>
    </ligand>
</feature>
<dbReference type="InterPro" id="IPR013986">
    <property type="entry name" value="DExx_box_DNA_helicase_dom_sf"/>
</dbReference>
<evidence type="ECO:0000259" key="12">
    <source>
        <dbReference type="PROSITE" id="PS51217"/>
    </source>
</evidence>
<dbReference type="Pfam" id="PF00580">
    <property type="entry name" value="UvrD-helicase"/>
    <property type="match status" value="1"/>
</dbReference>
<name>A0A4R9LWZ2_9LEPT</name>
<dbReference type="GO" id="GO:0016887">
    <property type="term" value="F:ATP hydrolysis activity"/>
    <property type="evidence" value="ECO:0007669"/>
    <property type="project" value="RHEA"/>
</dbReference>
<dbReference type="AlphaFoldDB" id="A0A4R9LWZ2"/>
<dbReference type="GO" id="GO:0005829">
    <property type="term" value="C:cytosol"/>
    <property type="evidence" value="ECO:0007669"/>
    <property type="project" value="TreeGrafter"/>
</dbReference>
<dbReference type="PANTHER" id="PTHR11070:SF3">
    <property type="entry name" value="DNA 3'-5' HELICASE"/>
    <property type="match status" value="1"/>
</dbReference>
<evidence type="ECO:0000313" key="14">
    <source>
        <dbReference type="Proteomes" id="UP000298058"/>
    </source>
</evidence>
<dbReference type="InterPro" id="IPR027417">
    <property type="entry name" value="P-loop_NTPase"/>
</dbReference>
<evidence type="ECO:0000256" key="2">
    <source>
        <dbReference type="ARBA" id="ARBA00022741"/>
    </source>
</evidence>
<dbReference type="GO" id="GO:0003677">
    <property type="term" value="F:DNA binding"/>
    <property type="evidence" value="ECO:0007669"/>
    <property type="project" value="InterPro"/>
</dbReference>
<evidence type="ECO:0000256" key="6">
    <source>
        <dbReference type="ARBA" id="ARBA00023235"/>
    </source>
</evidence>
<sequence>MAASETLGKPVLVIAGAGTGKTNTLVHRLLFLVNSGIDPSSLLLLTFTRRAAKEMLSRASGLLDKRMTQVSGGTFHSFCNFFLRKYSTLLGYPSNFSILDEEDSIQLTGMAREDVLGSKTKKRFPKRETLREIFSSSFNTQTSIEKILTKEYPQFLNDIKEIQTVKERYEILKKNNQSFDFDDLLDCTRKILMENETVRSRISKTYKHILVDEYQDTNKVQAHISCLMASIHENIMVVGDDAQCIYGFRGANVRNILDFPQIFPNTLKITLEENYRSSKPILNLANSALSKFKEKFDKNLFTQKTSPNRLPKLIQLKSQEEEASFVAEEVLKQNENGIPFREIAVLSRSGWHSNLIELEFNARKIPYKKYGGKKFLELAHIKDVLSYLRILHNPADSLSWNRVLHLEAGVGPKQSALFLQRWEKLPQAEVSFDLENEISFWIGFTEEAKQNILKLLNLLKQVSISENKKVTFAFESFLTHYLPILQREYDDPEKRTNDLDSLKLITKDASDLGEFLATLSLEPIESSYTGTDDPEEEGYVTLSTIHSAKGLEWKTVFLIQAIQGQLPSSRVKTWEELEEERRLFYVGITRAKEDLFLVCPLAEEKKSIQLQEVSRFISELENSKELLDWQEYHSEPDVSSSEKGENLGKTERFQQIQNYFLN</sequence>
<evidence type="ECO:0000313" key="13">
    <source>
        <dbReference type="EMBL" id="TGN18814.1"/>
    </source>
</evidence>
<reference evidence="13" key="1">
    <citation type="journal article" date="2019" name="PLoS Negl. Trop. Dis.">
        <title>Revisiting the worldwide diversity of Leptospira species in the environment.</title>
        <authorList>
            <person name="Vincent A.T."/>
            <person name="Schiettekatte O."/>
            <person name="Bourhy P."/>
            <person name="Veyrier F.J."/>
            <person name="Picardeau M."/>
        </authorList>
    </citation>
    <scope>NUCLEOTIDE SEQUENCE [LARGE SCALE GENOMIC DNA]</scope>
    <source>
        <strain evidence="13">201300427</strain>
    </source>
</reference>
<dbReference type="OrthoDB" id="9810135at2"/>
<accession>A0A4R9LWZ2</accession>
<dbReference type="Gene3D" id="3.40.50.300">
    <property type="entry name" value="P-loop containing nucleotide triphosphate hydrolases"/>
    <property type="match status" value="2"/>
</dbReference>